<dbReference type="GO" id="GO:0005507">
    <property type="term" value="F:copper ion binding"/>
    <property type="evidence" value="ECO:0007669"/>
    <property type="project" value="InterPro"/>
</dbReference>
<dbReference type="RefSeq" id="WP_178137908.1">
    <property type="nucleotide sequence ID" value="NZ_FQUK01000023.1"/>
</dbReference>
<evidence type="ECO:0000256" key="1">
    <source>
        <dbReference type="SAM" id="MobiDB-lite"/>
    </source>
</evidence>
<evidence type="ECO:0000313" key="3">
    <source>
        <dbReference type="Proteomes" id="UP000242857"/>
    </source>
</evidence>
<dbReference type="EMBL" id="FQUK01000023">
    <property type="protein sequence ID" value="SHE97650.1"/>
    <property type="molecule type" value="Genomic_DNA"/>
</dbReference>
<accession>A0A1M4XW50</accession>
<feature type="compositionally biased region" description="Basic and acidic residues" evidence="1">
    <location>
        <begin position="42"/>
        <end position="52"/>
    </location>
</feature>
<organism evidence="2 3">
    <name type="scientific">Thermomonas hydrothermalis</name>
    <dbReference type="NCBI Taxonomy" id="213588"/>
    <lineage>
        <taxon>Bacteria</taxon>
        <taxon>Pseudomonadati</taxon>
        <taxon>Pseudomonadota</taxon>
        <taxon>Gammaproteobacteria</taxon>
        <taxon>Lysobacterales</taxon>
        <taxon>Lysobacteraceae</taxon>
        <taxon>Thermomonas</taxon>
    </lineage>
</organism>
<name>A0A1M4XW50_9GAMM</name>
<dbReference type="GO" id="GO:0009279">
    <property type="term" value="C:cell outer membrane"/>
    <property type="evidence" value="ECO:0007669"/>
    <property type="project" value="InterPro"/>
</dbReference>
<feature type="region of interest" description="Disordered" evidence="1">
    <location>
        <begin position="35"/>
        <end position="57"/>
    </location>
</feature>
<dbReference type="GO" id="GO:0006878">
    <property type="term" value="P:intracellular copper ion homeostasis"/>
    <property type="evidence" value="ECO:0007669"/>
    <property type="project" value="InterPro"/>
</dbReference>
<gene>
    <name evidence="2" type="ORF">SAMN02745204_01533</name>
</gene>
<dbReference type="Pfam" id="PF05275">
    <property type="entry name" value="CopB"/>
    <property type="match status" value="1"/>
</dbReference>
<evidence type="ECO:0000313" key="2">
    <source>
        <dbReference type="EMBL" id="SHE97650.1"/>
    </source>
</evidence>
<reference evidence="3" key="1">
    <citation type="submission" date="2016-11" db="EMBL/GenBank/DDBJ databases">
        <authorList>
            <person name="Varghese N."/>
            <person name="Submissions S."/>
        </authorList>
    </citation>
    <scope>NUCLEOTIDE SEQUENCE [LARGE SCALE GENOMIC DNA]</scope>
    <source>
        <strain evidence="3">DSM 14834</strain>
    </source>
</reference>
<proteinExistence type="predicted"/>
<dbReference type="InterPro" id="IPR007939">
    <property type="entry name" value="Cu-R_B_prcur"/>
</dbReference>
<dbReference type="Proteomes" id="UP000242857">
    <property type="component" value="Unassembled WGS sequence"/>
</dbReference>
<sequence>MRAWPLLPLTLWLGTAGAQTHDHHAMHAPKAAQDVRAAPAKATDEDQTDPHAAHRAMAAHPAPGTYQVPPLTDADRVAAFPVLHAAHAHGDPLVWMVQADRLESTQDDTLTWAGKAWVGHDRGRLWLRSEGARRHGATDGHLDALWGRPLDAWWDVLVGVRHDRGHGPARDWLALGVQGLAPYKFEVQVTAYLGRGGRSLLQAEAEYDLLLTNRLILQPRVEAVLSGHDDPARQVGTGLVETSAELRLRYEIRREFAPYLGYAWKAHHGNSSGFVRAAGAPTQTHGWVAGVRVWF</sequence>
<dbReference type="AlphaFoldDB" id="A0A1M4XW50"/>
<protein>
    <submittedName>
        <fullName evidence="2">Copper resistance protein B</fullName>
    </submittedName>
</protein>
<keyword evidence="3" id="KW-1185">Reference proteome</keyword>
<dbReference type="STRING" id="213588.SAMN02745204_01533"/>